<reference evidence="2 3" key="1">
    <citation type="journal article" date="2021" name="Elife">
        <title>Chloroplast acquisition without the gene transfer in kleptoplastic sea slugs, Plakobranchus ocellatus.</title>
        <authorList>
            <person name="Maeda T."/>
            <person name="Takahashi S."/>
            <person name="Yoshida T."/>
            <person name="Shimamura S."/>
            <person name="Takaki Y."/>
            <person name="Nagai Y."/>
            <person name="Toyoda A."/>
            <person name="Suzuki Y."/>
            <person name="Arimoto A."/>
            <person name="Ishii H."/>
            <person name="Satoh N."/>
            <person name="Nishiyama T."/>
            <person name="Hasebe M."/>
            <person name="Maruyama T."/>
            <person name="Minagawa J."/>
            <person name="Obokata J."/>
            <person name="Shigenobu S."/>
        </authorList>
    </citation>
    <scope>NUCLEOTIDE SEQUENCE [LARGE SCALE GENOMIC DNA]</scope>
</reference>
<dbReference type="EMBL" id="BLXT01004610">
    <property type="protein sequence ID" value="GFO15372.1"/>
    <property type="molecule type" value="Genomic_DNA"/>
</dbReference>
<accession>A0AAV4B886</accession>
<evidence type="ECO:0000256" key="1">
    <source>
        <dbReference type="SAM" id="MobiDB-lite"/>
    </source>
</evidence>
<comment type="caution">
    <text evidence="2">The sequence shown here is derived from an EMBL/GenBank/DDBJ whole genome shotgun (WGS) entry which is preliminary data.</text>
</comment>
<dbReference type="AlphaFoldDB" id="A0AAV4B886"/>
<feature type="compositionally biased region" description="Polar residues" evidence="1">
    <location>
        <begin position="1"/>
        <end position="12"/>
    </location>
</feature>
<feature type="non-terminal residue" evidence="2">
    <location>
        <position position="56"/>
    </location>
</feature>
<dbReference type="Proteomes" id="UP000735302">
    <property type="component" value="Unassembled WGS sequence"/>
</dbReference>
<sequence length="56" mass="6233">MRSLRASSQSSNEGRKRPHSLPRADPVLRATRCLRLLTLLLVMLPHLTTAQAGEII</sequence>
<evidence type="ECO:0000313" key="3">
    <source>
        <dbReference type="Proteomes" id="UP000735302"/>
    </source>
</evidence>
<feature type="region of interest" description="Disordered" evidence="1">
    <location>
        <begin position="1"/>
        <end position="24"/>
    </location>
</feature>
<evidence type="ECO:0000313" key="2">
    <source>
        <dbReference type="EMBL" id="GFO15372.1"/>
    </source>
</evidence>
<organism evidence="2 3">
    <name type="scientific">Plakobranchus ocellatus</name>
    <dbReference type="NCBI Taxonomy" id="259542"/>
    <lineage>
        <taxon>Eukaryota</taxon>
        <taxon>Metazoa</taxon>
        <taxon>Spiralia</taxon>
        <taxon>Lophotrochozoa</taxon>
        <taxon>Mollusca</taxon>
        <taxon>Gastropoda</taxon>
        <taxon>Heterobranchia</taxon>
        <taxon>Euthyneura</taxon>
        <taxon>Panpulmonata</taxon>
        <taxon>Sacoglossa</taxon>
        <taxon>Placobranchoidea</taxon>
        <taxon>Plakobranchidae</taxon>
        <taxon>Plakobranchus</taxon>
    </lineage>
</organism>
<proteinExistence type="predicted"/>
<protein>
    <submittedName>
        <fullName evidence="2">Uncharacterized protein</fullName>
    </submittedName>
</protein>
<name>A0AAV4B886_9GAST</name>
<keyword evidence="3" id="KW-1185">Reference proteome</keyword>
<gene>
    <name evidence="2" type="ORF">PoB_004187700</name>
</gene>